<proteinExistence type="predicted"/>
<dbReference type="InterPro" id="IPR058923">
    <property type="entry name" value="RCC1-like_dom"/>
</dbReference>
<evidence type="ECO:0000313" key="6">
    <source>
        <dbReference type="Proteomes" id="UP000023152"/>
    </source>
</evidence>
<dbReference type="Gene3D" id="2.130.10.30">
    <property type="entry name" value="Regulator of chromosome condensation 1/beta-lactamase-inhibitor protein II"/>
    <property type="match status" value="2"/>
</dbReference>
<name>X6NYB1_RETFI</name>
<feature type="repeat" description="RCC1" evidence="3">
    <location>
        <begin position="131"/>
        <end position="187"/>
    </location>
</feature>
<keyword evidence="1" id="KW-0344">Guanine-nucleotide releasing factor</keyword>
<dbReference type="InterPro" id="IPR009091">
    <property type="entry name" value="RCC1/BLIP-II"/>
</dbReference>
<evidence type="ECO:0000313" key="5">
    <source>
        <dbReference type="EMBL" id="ETO30853.1"/>
    </source>
</evidence>
<dbReference type="Pfam" id="PF25390">
    <property type="entry name" value="WD40_RLD"/>
    <property type="match status" value="1"/>
</dbReference>
<evidence type="ECO:0000259" key="4">
    <source>
        <dbReference type="Pfam" id="PF25390"/>
    </source>
</evidence>
<feature type="repeat" description="RCC1" evidence="3">
    <location>
        <begin position="306"/>
        <end position="377"/>
    </location>
</feature>
<organism evidence="5 6">
    <name type="scientific">Reticulomyxa filosa</name>
    <dbReference type="NCBI Taxonomy" id="46433"/>
    <lineage>
        <taxon>Eukaryota</taxon>
        <taxon>Sar</taxon>
        <taxon>Rhizaria</taxon>
        <taxon>Retaria</taxon>
        <taxon>Foraminifera</taxon>
        <taxon>Monothalamids</taxon>
        <taxon>Reticulomyxidae</taxon>
        <taxon>Reticulomyxa</taxon>
    </lineage>
</organism>
<accession>X6NYB1</accession>
<reference evidence="5 6" key="1">
    <citation type="journal article" date="2013" name="Curr. Biol.">
        <title>The Genome of the Foraminiferan Reticulomyxa filosa.</title>
        <authorList>
            <person name="Glockner G."/>
            <person name="Hulsmann N."/>
            <person name="Schleicher M."/>
            <person name="Noegel A.A."/>
            <person name="Eichinger L."/>
            <person name="Gallinger C."/>
            <person name="Pawlowski J."/>
            <person name="Sierra R."/>
            <person name="Euteneuer U."/>
            <person name="Pillet L."/>
            <person name="Moustafa A."/>
            <person name="Platzer M."/>
            <person name="Groth M."/>
            <person name="Szafranski K."/>
            <person name="Schliwa M."/>
        </authorList>
    </citation>
    <scope>NUCLEOTIDE SEQUENCE [LARGE SCALE GENOMIC DNA]</scope>
</reference>
<evidence type="ECO:0000256" key="1">
    <source>
        <dbReference type="ARBA" id="ARBA00022658"/>
    </source>
</evidence>
<dbReference type="PANTHER" id="PTHR45982:SF1">
    <property type="entry name" value="REGULATOR OF CHROMOSOME CONDENSATION"/>
    <property type="match status" value="1"/>
</dbReference>
<dbReference type="PRINTS" id="PR00633">
    <property type="entry name" value="RCCNDNSATION"/>
</dbReference>
<dbReference type="AlphaFoldDB" id="X6NYB1"/>
<feature type="domain" description="RCC1-like" evidence="4">
    <location>
        <begin position="103"/>
        <end position="389"/>
    </location>
</feature>
<comment type="caution">
    <text evidence="5">The sequence shown here is derived from an EMBL/GenBank/DDBJ whole genome shotgun (WGS) entry which is preliminary data.</text>
</comment>
<dbReference type="PROSITE" id="PS50012">
    <property type="entry name" value="RCC1_3"/>
    <property type="match status" value="5"/>
</dbReference>
<dbReference type="OrthoDB" id="70707at2759"/>
<evidence type="ECO:0000256" key="3">
    <source>
        <dbReference type="PROSITE-ProRule" id="PRU00235"/>
    </source>
</evidence>
<keyword evidence="2" id="KW-0677">Repeat</keyword>
<dbReference type="OMA" id="CSKPNQI"/>
<feature type="repeat" description="RCC1" evidence="3">
    <location>
        <begin position="67"/>
        <end position="130"/>
    </location>
</feature>
<dbReference type="SUPFAM" id="SSF50985">
    <property type="entry name" value="RCC1/BLIP-II"/>
    <property type="match status" value="1"/>
</dbReference>
<gene>
    <name evidence="5" type="ORF">RFI_06268</name>
</gene>
<dbReference type="Proteomes" id="UP000023152">
    <property type="component" value="Unassembled WGS sequence"/>
</dbReference>
<keyword evidence="6" id="KW-1185">Reference proteome</keyword>
<evidence type="ECO:0000256" key="2">
    <source>
        <dbReference type="ARBA" id="ARBA00022737"/>
    </source>
</evidence>
<dbReference type="EMBL" id="ASPP01005277">
    <property type="protein sequence ID" value="ETO30853.1"/>
    <property type="molecule type" value="Genomic_DNA"/>
</dbReference>
<sequence>MAQDTAVTSPSSTVLLTFGKNAVGQTGHPELSDKTDNLRALSEFGNEELTFIAAGFDHSGAICGVNGECFVWGDNGYGQSGSKDDKSTLEPNKKTQEPLYTLPHKIRELSRIPIAQIALGGQHSLCLAKSGQVYAFGNNKNGQCGISPTLHSILQQPVLLKFAGSAKPPLITSVYAGYQHSACIDNEHQLYMCGDNSRGQCGVGHITKAPKICPFTKVSIHVHKVALGRWHTLLLTSDTRYVYSCGWSRFGVLGCNDDSKDLFQFHAVHMPTNVNPNSNSNRGTPVQIADIHSGAVHCAAITADRKSVYMWGRGQFGRLGLGDFRNALVPTKLQVFFRLTLFLYVAKKKKQIPWQQQNDSVHQLGLGGDYCVLLTTKGDIFVWGKNEEGYTYYFFFLRIFSIY</sequence>
<feature type="repeat" description="RCC1" evidence="3">
    <location>
        <begin position="188"/>
        <end position="238"/>
    </location>
</feature>
<feature type="repeat" description="RCC1" evidence="3">
    <location>
        <begin position="240"/>
        <end position="304"/>
    </location>
</feature>
<dbReference type="InterPro" id="IPR051553">
    <property type="entry name" value="Ran_GTPase-activating"/>
</dbReference>
<protein>
    <submittedName>
        <fullName evidence="5">Hect E3 ubiquitin ligase</fullName>
    </submittedName>
</protein>
<dbReference type="PANTHER" id="PTHR45982">
    <property type="entry name" value="REGULATOR OF CHROMOSOME CONDENSATION"/>
    <property type="match status" value="1"/>
</dbReference>
<dbReference type="InterPro" id="IPR000408">
    <property type="entry name" value="Reg_chr_condens"/>
</dbReference>